<feature type="region of interest" description="Disordered" evidence="1">
    <location>
        <begin position="32"/>
        <end position="170"/>
    </location>
</feature>
<proteinExistence type="predicted"/>
<protein>
    <submittedName>
        <fullName evidence="2">EIF4B</fullName>
    </submittedName>
</protein>
<name>A0A8S3VIA3_MYTED</name>
<evidence type="ECO:0000313" key="3">
    <source>
        <dbReference type="Proteomes" id="UP000683360"/>
    </source>
</evidence>
<reference evidence="2" key="1">
    <citation type="submission" date="2021-03" db="EMBL/GenBank/DDBJ databases">
        <authorList>
            <person name="Bekaert M."/>
        </authorList>
    </citation>
    <scope>NUCLEOTIDE SEQUENCE</scope>
</reference>
<accession>A0A8S3VIA3</accession>
<sequence length="249" mass="29803">MSSYLLGDSWPIRPTWSKYMKESTYRHDFGAAKDSNFTRPFPQTYYNTEEMNQRLYQPRPRRARDDSRIPMDQGRGYNDHRQEGPYTDRGGYYDRRYQDDHHYNDGAYTDRPRYDRRDDMNGPSDRGYDRRPDDRDRGAYTDRGGYERRDLNGPDRYGNRTTQKDYGDFSQRTRGQMDKVTKPYRGEIDKEMDSFHNKVRLTFSIHYLTLVCRLSIYEICSESFMVFFNELPFAKQFLLAKSFHSAGLV</sequence>
<evidence type="ECO:0000256" key="1">
    <source>
        <dbReference type="SAM" id="MobiDB-lite"/>
    </source>
</evidence>
<gene>
    <name evidence="2" type="ORF">MEDL_67781</name>
</gene>
<keyword evidence="3" id="KW-1185">Reference proteome</keyword>
<comment type="caution">
    <text evidence="2">The sequence shown here is derived from an EMBL/GenBank/DDBJ whole genome shotgun (WGS) entry which is preliminary data.</text>
</comment>
<feature type="compositionally biased region" description="Basic and acidic residues" evidence="1">
    <location>
        <begin position="91"/>
        <end position="153"/>
    </location>
</feature>
<evidence type="ECO:0000313" key="2">
    <source>
        <dbReference type="EMBL" id="CAG2256457.1"/>
    </source>
</evidence>
<dbReference type="OrthoDB" id="10586884at2759"/>
<dbReference type="EMBL" id="CAJPWZ010003305">
    <property type="protein sequence ID" value="CAG2256457.1"/>
    <property type="molecule type" value="Genomic_DNA"/>
</dbReference>
<organism evidence="2 3">
    <name type="scientific">Mytilus edulis</name>
    <name type="common">Blue mussel</name>
    <dbReference type="NCBI Taxonomy" id="6550"/>
    <lineage>
        <taxon>Eukaryota</taxon>
        <taxon>Metazoa</taxon>
        <taxon>Spiralia</taxon>
        <taxon>Lophotrochozoa</taxon>
        <taxon>Mollusca</taxon>
        <taxon>Bivalvia</taxon>
        <taxon>Autobranchia</taxon>
        <taxon>Pteriomorphia</taxon>
        <taxon>Mytilida</taxon>
        <taxon>Mytiloidea</taxon>
        <taxon>Mytilidae</taxon>
        <taxon>Mytilinae</taxon>
        <taxon>Mytilus</taxon>
    </lineage>
</organism>
<dbReference type="AlphaFoldDB" id="A0A8S3VIA3"/>
<dbReference type="Proteomes" id="UP000683360">
    <property type="component" value="Unassembled WGS sequence"/>
</dbReference>